<keyword evidence="1" id="KW-1133">Transmembrane helix</keyword>
<keyword evidence="1" id="KW-0812">Transmembrane</keyword>
<name>A0A7S0AXA0_9DINO</name>
<feature type="transmembrane region" description="Helical" evidence="1">
    <location>
        <begin position="48"/>
        <end position="70"/>
    </location>
</feature>
<evidence type="ECO:0000256" key="1">
    <source>
        <dbReference type="SAM" id="Phobius"/>
    </source>
</evidence>
<feature type="transmembrane region" description="Helical" evidence="1">
    <location>
        <begin position="76"/>
        <end position="95"/>
    </location>
</feature>
<sequence length="213" mass="24024">MVAASWRGAAPADEDSDDVATAALLLNASGVLREVFPKTYHTRVTKGFALYLLSLTVFIFGYTIFASLWTESRVRLQIIGFDVAYTAFLFAFIFCQVPLRVVRENHCLLMIYCCGTRAIPIESIIEVRAVRRRTDCRGSFRLKYPTKCFWGYPTNLERNIIVVTDTHCNNYFFCLKEMDEFIADNWPDGKGSAPPIAALGRPTTELELAEVPA</sequence>
<organism evidence="2">
    <name type="scientific">Pyrodinium bahamense</name>
    <dbReference type="NCBI Taxonomy" id="73915"/>
    <lineage>
        <taxon>Eukaryota</taxon>
        <taxon>Sar</taxon>
        <taxon>Alveolata</taxon>
        <taxon>Dinophyceae</taxon>
        <taxon>Gonyaulacales</taxon>
        <taxon>Pyrocystaceae</taxon>
        <taxon>Pyrodinium</taxon>
    </lineage>
</organism>
<evidence type="ECO:0000313" key="2">
    <source>
        <dbReference type="EMBL" id="CAD8376150.1"/>
    </source>
</evidence>
<reference evidence="2" key="1">
    <citation type="submission" date="2021-01" db="EMBL/GenBank/DDBJ databases">
        <authorList>
            <person name="Corre E."/>
            <person name="Pelletier E."/>
            <person name="Niang G."/>
            <person name="Scheremetjew M."/>
            <person name="Finn R."/>
            <person name="Kale V."/>
            <person name="Holt S."/>
            <person name="Cochrane G."/>
            <person name="Meng A."/>
            <person name="Brown T."/>
            <person name="Cohen L."/>
        </authorList>
    </citation>
    <scope>NUCLEOTIDE SEQUENCE</scope>
    <source>
        <strain evidence="2">Pbaha01</strain>
    </source>
</reference>
<dbReference type="EMBL" id="HBEG01037155">
    <property type="protein sequence ID" value="CAD8376150.1"/>
    <property type="molecule type" value="Transcribed_RNA"/>
</dbReference>
<keyword evidence="1" id="KW-0472">Membrane</keyword>
<dbReference type="AlphaFoldDB" id="A0A7S0AXA0"/>
<gene>
    <name evidence="2" type="ORF">PBAH0796_LOCUS22672</name>
</gene>
<proteinExistence type="predicted"/>
<accession>A0A7S0AXA0</accession>
<protein>
    <submittedName>
        <fullName evidence="2">Uncharacterized protein</fullName>
    </submittedName>
</protein>